<evidence type="ECO:0000259" key="1">
    <source>
        <dbReference type="Pfam" id="PF00557"/>
    </source>
</evidence>
<evidence type="ECO:0000313" key="3">
    <source>
        <dbReference type="Proteomes" id="UP000290189"/>
    </source>
</evidence>
<feature type="domain" description="Peptidase M24" evidence="1">
    <location>
        <begin position="143"/>
        <end position="227"/>
    </location>
</feature>
<dbReference type="EMBL" id="OVEO01000012">
    <property type="protein sequence ID" value="SPQ99635.1"/>
    <property type="molecule type" value="Genomic_DNA"/>
</dbReference>
<evidence type="ECO:0000313" key="2">
    <source>
        <dbReference type="EMBL" id="SPQ99635.1"/>
    </source>
</evidence>
<name>A0A3P3YHK8_PLABS</name>
<dbReference type="Proteomes" id="UP000290189">
    <property type="component" value="Unassembled WGS sequence"/>
</dbReference>
<accession>A0A3P3YHK8</accession>
<reference evidence="2 3" key="1">
    <citation type="submission" date="2018-03" db="EMBL/GenBank/DDBJ databases">
        <authorList>
            <person name="Fogelqvist J."/>
        </authorList>
    </citation>
    <scope>NUCLEOTIDE SEQUENCE [LARGE SCALE GENOMIC DNA]</scope>
</reference>
<organism evidence="2 3">
    <name type="scientific">Plasmodiophora brassicae</name>
    <name type="common">Clubroot disease agent</name>
    <dbReference type="NCBI Taxonomy" id="37360"/>
    <lineage>
        <taxon>Eukaryota</taxon>
        <taxon>Sar</taxon>
        <taxon>Rhizaria</taxon>
        <taxon>Endomyxa</taxon>
        <taxon>Phytomyxea</taxon>
        <taxon>Plasmodiophorida</taxon>
        <taxon>Plasmodiophoridae</taxon>
        <taxon>Plasmodiophora</taxon>
    </lineage>
</organism>
<protein>
    <recommendedName>
        <fullName evidence="1">Peptidase M24 domain-containing protein</fullName>
    </recommendedName>
</protein>
<dbReference type="PANTHER" id="PTHR43330:SF8">
    <property type="entry name" value="METHIONINE AMINOPEPTIDASE 1D, MITOCHONDRIAL"/>
    <property type="match status" value="1"/>
</dbReference>
<dbReference type="SUPFAM" id="SSF55920">
    <property type="entry name" value="Creatinase/aminopeptidase"/>
    <property type="match status" value="1"/>
</dbReference>
<feature type="domain" description="Peptidase M24" evidence="1">
    <location>
        <begin position="37"/>
        <end position="139"/>
    </location>
</feature>
<keyword evidence="2" id="KW-0496">Mitochondrion</keyword>
<dbReference type="InterPro" id="IPR036005">
    <property type="entry name" value="Creatinase/aminopeptidase-like"/>
</dbReference>
<dbReference type="Pfam" id="PF00557">
    <property type="entry name" value="Peptidase_M24"/>
    <property type="match status" value="2"/>
</dbReference>
<dbReference type="PRINTS" id="PR00599">
    <property type="entry name" value="MAPEPTIDASE"/>
</dbReference>
<dbReference type="InterPro" id="IPR001714">
    <property type="entry name" value="Pept_M24_MAP"/>
</dbReference>
<geneLocation type="mitochondrion" evidence="2"/>
<gene>
    <name evidence="2" type="ORF">PLBR_LOCUS6850</name>
</gene>
<dbReference type="Gene3D" id="3.90.230.10">
    <property type="entry name" value="Creatinase/methionine aminopeptidase superfamily"/>
    <property type="match status" value="2"/>
</dbReference>
<dbReference type="GO" id="GO:0070006">
    <property type="term" value="F:metalloaminopeptidase activity"/>
    <property type="evidence" value="ECO:0007669"/>
    <property type="project" value="TreeGrafter"/>
</dbReference>
<proteinExistence type="predicted"/>
<dbReference type="InterPro" id="IPR000994">
    <property type="entry name" value="Pept_M24"/>
</dbReference>
<dbReference type="PANTHER" id="PTHR43330">
    <property type="entry name" value="METHIONINE AMINOPEPTIDASE"/>
    <property type="match status" value="1"/>
</dbReference>
<dbReference type="AlphaFoldDB" id="A0A3P3YHK8"/>
<sequence length="242" mass="25820">MLRAVPAGIVRPAYAASGVLPRRAATPIVKTAAQIDAMRVAGRIAATMRERAGLMCKPGVTTSEIDGRIHDEICATGAYPSPLNYAGFPKSICTSVNDVMCHGIPDQTRLSSGDIVSIDVSVFHNGVHGDCCATFPVGKRLRGFAVSETFCGHGVGESLHELPNIVHTKSSREYEDAVMEPGMVFTIEPILVVGPDAEHVIMPDLWTAKSQRGFISAQHEEMVAITEAGCEVLTAIQTPTYS</sequence>